<gene>
    <name evidence="2" type="ORF">H8730_10425</name>
</gene>
<sequence>MHAGEAKNGSSQRAKGGKFVHATVKTIAPAEKQNKNARRRGEERQRPACKRRQIRPRHREDDSAGGETE</sequence>
<name>A0A926DVE6_9FIRM</name>
<feature type="compositionally biased region" description="Basic residues" evidence="1">
    <location>
        <begin position="47"/>
        <end position="57"/>
    </location>
</feature>
<dbReference type="AlphaFoldDB" id="A0A926DVE6"/>
<reference evidence="2" key="1">
    <citation type="submission" date="2020-08" db="EMBL/GenBank/DDBJ databases">
        <title>Genome public.</title>
        <authorList>
            <person name="Liu C."/>
            <person name="Sun Q."/>
        </authorList>
    </citation>
    <scope>NUCLEOTIDE SEQUENCE</scope>
    <source>
        <strain evidence="2">NSJ-32</strain>
    </source>
</reference>
<keyword evidence="3" id="KW-1185">Reference proteome</keyword>
<accession>A0A926DVE6</accession>
<protein>
    <submittedName>
        <fullName evidence="2">Uncharacterized protein</fullName>
    </submittedName>
</protein>
<comment type="caution">
    <text evidence="2">The sequence shown here is derived from an EMBL/GenBank/DDBJ whole genome shotgun (WGS) entry which is preliminary data.</text>
</comment>
<dbReference type="EMBL" id="JACRSQ010000014">
    <property type="protein sequence ID" value="MBC8543960.1"/>
    <property type="molecule type" value="Genomic_DNA"/>
</dbReference>
<proteinExistence type="predicted"/>
<evidence type="ECO:0000256" key="1">
    <source>
        <dbReference type="SAM" id="MobiDB-lite"/>
    </source>
</evidence>
<evidence type="ECO:0000313" key="2">
    <source>
        <dbReference type="EMBL" id="MBC8543960.1"/>
    </source>
</evidence>
<dbReference type="RefSeq" id="WP_249289801.1">
    <property type="nucleotide sequence ID" value="NZ_JACRSQ010000014.1"/>
</dbReference>
<evidence type="ECO:0000313" key="3">
    <source>
        <dbReference type="Proteomes" id="UP000657006"/>
    </source>
</evidence>
<organism evidence="2 3">
    <name type="scientific">Bianquea renquensis</name>
    <dbReference type="NCBI Taxonomy" id="2763661"/>
    <lineage>
        <taxon>Bacteria</taxon>
        <taxon>Bacillati</taxon>
        <taxon>Bacillota</taxon>
        <taxon>Clostridia</taxon>
        <taxon>Eubacteriales</taxon>
        <taxon>Bianqueaceae</taxon>
        <taxon>Bianquea</taxon>
    </lineage>
</organism>
<dbReference type="Proteomes" id="UP000657006">
    <property type="component" value="Unassembled WGS sequence"/>
</dbReference>
<feature type="region of interest" description="Disordered" evidence="1">
    <location>
        <begin position="1"/>
        <end position="69"/>
    </location>
</feature>